<dbReference type="InterPro" id="IPR003343">
    <property type="entry name" value="Big_2"/>
</dbReference>
<dbReference type="EMBL" id="JACRSQ010000029">
    <property type="protein sequence ID" value="MBC8544715.1"/>
    <property type="molecule type" value="Genomic_DNA"/>
</dbReference>
<organism evidence="2 3">
    <name type="scientific">Bianquea renquensis</name>
    <dbReference type="NCBI Taxonomy" id="2763661"/>
    <lineage>
        <taxon>Bacteria</taxon>
        <taxon>Bacillati</taxon>
        <taxon>Bacillota</taxon>
        <taxon>Clostridia</taxon>
        <taxon>Eubacteriales</taxon>
        <taxon>Bianqueaceae</taxon>
        <taxon>Bianquea</taxon>
    </lineage>
</organism>
<sequence>LLTVGLEETVGNVLTVKATSMVNNAAEGDATVTILVLGDRVTVASAGNATEVKASQTLQFSATVLDEGTSDGVPQGVTWTVSGNTSANTTISTSGLLTVGSDETIGGTLTIKATSVINNAAVGTKTVTVEPFVDTVTVSSAGNVTSAGTGDTLQFSAQVTGGGSTTGVPQGVTWTVSGNTSADTSIDTSGLLTVGADETVGGTLTVKATSSANPAISGTKAVTVSLAGIANITPGSTDTVTLDGIEFYVLAKENDQALLLSKDILEKGTFGGTIAARLIVPDADWNWSNRGLRTYLNDTWLPSKPTLNQYAVETTIYTREHNSSSSVYAETQDKVTLLTEADVFGTWAGSAAEAKQYTLGKEGIIVPEEMRIAQYDGTADSYWLRSIQNNSVGNTAGSVTATGTLSNTVYDASIGIRPVLWVTYQ</sequence>
<comment type="caution">
    <text evidence="2">The sequence shown here is derived from an EMBL/GenBank/DDBJ whole genome shotgun (WGS) entry which is preliminary data.</text>
</comment>
<feature type="non-terminal residue" evidence="2">
    <location>
        <position position="1"/>
    </location>
</feature>
<evidence type="ECO:0000313" key="2">
    <source>
        <dbReference type="EMBL" id="MBC8544715.1"/>
    </source>
</evidence>
<dbReference type="InterPro" id="IPR046240">
    <property type="entry name" value="DUF6273"/>
</dbReference>
<dbReference type="RefSeq" id="WP_249290042.1">
    <property type="nucleotide sequence ID" value="NZ_JACRSQ010000029.1"/>
</dbReference>
<dbReference type="SMART" id="SM00635">
    <property type="entry name" value="BID_2"/>
    <property type="match status" value="2"/>
</dbReference>
<name>A0A926I2V9_9FIRM</name>
<reference evidence="2" key="1">
    <citation type="submission" date="2020-08" db="EMBL/GenBank/DDBJ databases">
        <title>Genome public.</title>
        <authorList>
            <person name="Liu C."/>
            <person name="Sun Q."/>
        </authorList>
    </citation>
    <scope>NUCLEOTIDE SEQUENCE</scope>
    <source>
        <strain evidence="2">NSJ-32</strain>
    </source>
</reference>
<gene>
    <name evidence="2" type="ORF">H8730_14295</name>
</gene>
<protein>
    <recommendedName>
        <fullName evidence="1">BIG2 domain-containing protein</fullName>
    </recommendedName>
</protein>
<dbReference type="Proteomes" id="UP000657006">
    <property type="component" value="Unassembled WGS sequence"/>
</dbReference>
<accession>A0A926I2V9</accession>
<dbReference type="AlphaFoldDB" id="A0A926I2V9"/>
<proteinExistence type="predicted"/>
<feature type="domain" description="BIG2" evidence="1">
    <location>
        <begin position="37"/>
        <end position="125"/>
    </location>
</feature>
<evidence type="ECO:0000259" key="1">
    <source>
        <dbReference type="SMART" id="SM00635"/>
    </source>
</evidence>
<evidence type="ECO:0000313" key="3">
    <source>
        <dbReference type="Proteomes" id="UP000657006"/>
    </source>
</evidence>
<dbReference type="Pfam" id="PF19789">
    <property type="entry name" value="DUF6273"/>
    <property type="match status" value="1"/>
</dbReference>
<feature type="domain" description="BIG2" evidence="1">
    <location>
        <begin position="132"/>
        <end position="220"/>
    </location>
</feature>
<keyword evidence="3" id="KW-1185">Reference proteome</keyword>